<sequence length="273" mass="31381">MDVEAAEAALKETKEKLRRKEGELGVTERQDLKKLLNSQYMHLVMNARALKLRLVQRPQHRKFEMDPVEQACRRLLNDAKLHAHTEAAVKRREPNISRTCSEYNKLCTQLQKLINEGQAPRNAIAPLPIPAKGLWKLDVNDVIFQNVGLDEREAGKAADEPPLWLSDKRVCTGIKAMLELDQCEEEDARLRRERRAPQVWFAEEWEVINRALQDANSSEDKYHLKLRRNKLVRLCATWRKDLPDLGLDISTMPAWGPSATQLARCRVDAHQAA</sequence>
<keyword evidence="1" id="KW-0175">Coiled coil</keyword>
<feature type="coiled-coil region" evidence="1">
    <location>
        <begin position="3"/>
        <end position="30"/>
    </location>
</feature>
<dbReference type="AlphaFoldDB" id="A0AAD7DFZ5"/>
<proteinExistence type="predicted"/>
<gene>
    <name evidence="2" type="ORF">B0H16DRAFT_1752430</name>
</gene>
<name>A0AAD7DFZ5_9AGAR</name>
<dbReference type="Proteomes" id="UP001215598">
    <property type="component" value="Unassembled WGS sequence"/>
</dbReference>
<accession>A0AAD7DFZ5</accession>
<protein>
    <submittedName>
        <fullName evidence="2">Uncharacterized protein</fullName>
    </submittedName>
</protein>
<evidence type="ECO:0000313" key="3">
    <source>
        <dbReference type="Proteomes" id="UP001215598"/>
    </source>
</evidence>
<reference evidence="2" key="1">
    <citation type="submission" date="2023-03" db="EMBL/GenBank/DDBJ databases">
        <title>Massive genome expansion in bonnet fungi (Mycena s.s.) driven by repeated elements and novel gene families across ecological guilds.</title>
        <authorList>
            <consortium name="Lawrence Berkeley National Laboratory"/>
            <person name="Harder C.B."/>
            <person name="Miyauchi S."/>
            <person name="Viragh M."/>
            <person name="Kuo A."/>
            <person name="Thoen E."/>
            <person name="Andreopoulos B."/>
            <person name="Lu D."/>
            <person name="Skrede I."/>
            <person name="Drula E."/>
            <person name="Henrissat B."/>
            <person name="Morin E."/>
            <person name="Kohler A."/>
            <person name="Barry K."/>
            <person name="LaButti K."/>
            <person name="Morin E."/>
            <person name="Salamov A."/>
            <person name="Lipzen A."/>
            <person name="Mereny Z."/>
            <person name="Hegedus B."/>
            <person name="Baldrian P."/>
            <person name="Stursova M."/>
            <person name="Weitz H."/>
            <person name="Taylor A."/>
            <person name="Grigoriev I.V."/>
            <person name="Nagy L.G."/>
            <person name="Martin F."/>
            <person name="Kauserud H."/>
        </authorList>
    </citation>
    <scope>NUCLEOTIDE SEQUENCE</scope>
    <source>
        <strain evidence="2">CBHHK182m</strain>
    </source>
</reference>
<organism evidence="2 3">
    <name type="scientific">Mycena metata</name>
    <dbReference type="NCBI Taxonomy" id="1033252"/>
    <lineage>
        <taxon>Eukaryota</taxon>
        <taxon>Fungi</taxon>
        <taxon>Dikarya</taxon>
        <taxon>Basidiomycota</taxon>
        <taxon>Agaricomycotina</taxon>
        <taxon>Agaricomycetes</taxon>
        <taxon>Agaricomycetidae</taxon>
        <taxon>Agaricales</taxon>
        <taxon>Marasmiineae</taxon>
        <taxon>Mycenaceae</taxon>
        <taxon>Mycena</taxon>
    </lineage>
</organism>
<keyword evidence="3" id="KW-1185">Reference proteome</keyword>
<comment type="caution">
    <text evidence="2">The sequence shown here is derived from an EMBL/GenBank/DDBJ whole genome shotgun (WGS) entry which is preliminary data.</text>
</comment>
<evidence type="ECO:0000313" key="2">
    <source>
        <dbReference type="EMBL" id="KAJ7690798.1"/>
    </source>
</evidence>
<evidence type="ECO:0000256" key="1">
    <source>
        <dbReference type="SAM" id="Coils"/>
    </source>
</evidence>
<dbReference type="EMBL" id="JARKIB010000826">
    <property type="protein sequence ID" value="KAJ7690798.1"/>
    <property type="molecule type" value="Genomic_DNA"/>
</dbReference>